<accession>A0A4V1N0N5</accession>
<dbReference type="PROSITE" id="PS50895">
    <property type="entry name" value="SURF1"/>
    <property type="match status" value="1"/>
</dbReference>
<keyword evidence="1" id="KW-1133">Transmembrane helix</keyword>
<dbReference type="OrthoDB" id="9789940at2"/>
<proteinExistence type="inferred from homology"/>
<sequence length="248" mass="26521">MAAAATPRVRRMPLWLGWTLALLVAAGFSALGHWQLQRARDKQALLAKTEQVLARRQAGPLSLAGAPDGLDWAAGHGRFTDAPPVLLDNQLREGRAGVRIYRVFQPLQGPPLLVELGWQPLPADRRLPHPPKPVQTEVSGLLMPPPAAGLAGHGAPAAQDGVLLALGLQPQALAGPLHAPGLAPRVLRLDPALPWGYPRDLEVLPNTLPPERHLGYAVQWFGLAIAVLATAALLTFRRRRAARAKIGG</sequence>
<protein>
    <recommendedName>
        <fullName evidence="1">SURF1-like protein</fullName>
    </recommendedName>
</protein>
<organism evidence="2 3">
    <name type="scientific">Pseudoxanthomonas composti</name>
    <dbReference type="NCBI Taxonomy" id="2137479"/>
    <lineage>
        <taxon>Bacteria</taxon>
        <taxon>Pseudomonadati</taxon>
        <taxon>Pseudomonadota</taxon>
        <taxon>Gammaproteobacteria</taxon>
        <taxon>Lysobacterales</taxon>
        <taxon>Lysobacteraceae</taxon>
        <taxon>Pseudoxanthomonas</taxon>
    </lineage>
</organism>
<keyword evidence="1" id="KW-0812">Transmembrane</keyword>
<evidence type="ECO:0000256" key="1">
    <source>
        <dbReference type="RuleBase" id="RU363076"/>
    </source>
</evidence>
<dbReference type="Proteomes" id="UP000289784">
    <property type="component" value="Unassembled WGS sequence"/>
</dbReference>
<gene>
    <name evidence="2" type="ORF">EPA99_17810</name>
</gene>
<dbReference type="GO" id="GO:0005886">
    <property type="term" value="C:plasma membrane"/>
    <property type="evidence" value="ECO:0007669"/>
    <property type="project" value="UniProtKB-SubCell"/>
</dbReference>
<keyword evidence="1" id="KW-1003">Cell membrane</keyword>
<dbReference type="Pfam" id="PF02104">
    <property type="entry name" value="SURF1"/>
    <property type="match status" value="1"/>
</dbReference>
<name>A0A4V1N0N5_9GAMM</name>
<keyword evidence="3" id="KW-1185">Reference proteome</keyword>
<comment type="similarity">
    <text evidence="1">Belongs to the SURF1 family.</text>
</comment>
<reference evidence="2 3" key="1">
    <citation type="submission" date="2019-01" db="EMBL/GenBank/DDBJ databases">
        <title>Pseudoxanthomonas composti sp. nov., isolated from compost.</title>
        <authorList>
            <person name="Yang G."/>
        </authorList>
    </citation>
    <scope>NUCLEOTIDE SEQUENCE [LARGE SCALE GENOMIC DNA]</scope>
    <source>
        <strain evidence="2 3">GSS15</strain>
    </source>
</reference>
<dbReference type="CDD" id="cd06662">
    <property type="entry name" value="SURF1"/>
    <property type="match status" value="1"/>
</dbReference>
<dbReference type="EMBL" id="SAWZ01000014">
    <property type="protein sequence ID" value="RXQ99695.1"/>
    <property type="molecule type" value="Genomic_DNA"/>
</dbReference>
<dbReference type="AlphaFoldDB" id="A0A4V1N0N5"/>
<dbReference type="InterPro" id="IPR002994">
    <property type="entry name" value="Surf1/Shy1"/>
</dbReference>
<evidence type="ECO:0000313" key="2">
    <source>
        <dbReference type="EMBL" id="RXQ99695.1"/>
    </source>
</evidence>
<comment type="caution">
    <text evidence="2">The sequence shown here is derived from an EMBL/GenBank/DDBJ whole genome shotgun (WGS) entry which is preliminary data.</text>
</comment>
<keyword evidence="1" id="KW-0472">Membrane</keyword>
<comment type="subcellular location">
    <subcellularLocation>
        <location evidence="1">Cell membrane</location>
        <topology evidence="1">Multi-pass membrane protein</topology>
    </subcellularLocation>
</comment>
<evidence type="ECO:0000313" key="3">
    <source>
        <dbReference type="Proteomes" id="UP000289784"/>
    </source>
</evidence>
<comment type="caution">
    <text evidence="1">Lacks conserved residue(s) required for the propagation of feature annotation.</text>
</comment>
<feature type="transmembrane region" description="Helical" evidence="1">
    <location>
        <begin position="214"/>
        <end position="236"/>
    </location>
</feature>